<keyword evidence="2" id="KW-1185">Reference proteome</keyword>
<proteinExistence type="predicted"/>
<evidence type="ECO:0000313" key="2">
    <source>
        <dbReference type="Proteomes" id="UP001177260"/>
    </source>
</evidence>
<dbReference type="EMBL" id="JAOPJF010000003">
    <property type="protein sequence ID" value="KAK1149649.1"/>
    <property type="molecule type" value="Genomic_DNA"/>
</dbReference>
<name>A0ACC3BFL5_9EURO</name>
<dbReference type="Proteomes" id="UP001177260">
    <property type="component" value="Unassembled WGS sequence"/>
</dbReference>
<organism evidence="1 2">
    <name type="scientific">Aspergillus melleus</name>
    <dbReference type="NCBI Taxonomy" id="138277"/>
    <lineage>
        <taxon>Eukaryota</taxon>
        <taxon>Fungi</taxon>
        <taxon>Dikarya</taxon>
        <taxon>Ascomycota</taxon>
        <taxon>Pezizomycotina</taxon>
        <taxon>Eurotiomycetes</taxon>
        <taxon>Eurotiomycetidae</taxon>
        <taxon>Eurotiales</taxon>
        <taxon>Aspergillaceae</taxon>
        <taxon>Aspergillus</taxon>
        <taxon>Aspergillus subgen. Circumdati</taxon>
    </lineage>
</organism>
<sequence length="186" mass="19711">MKFFKLFPLAILPFTALAIPAPDAVSKPPGELTDFQLANALVTRQNNANLSNLGDLLGDLTKSLGSVKELLSSESLNNIQTIVTDLSFLLKQPTAKETKELIGTVSSLLNSKGLKNLIDQLPDLLDDVGGLVTPQLINNVTDLLGNAHDLLDKEFVGNTKGLINDVAPLVSAISQVITALLSSILG</sequence>
<protein>
    <submittedName>
        <fullName evidence="1">Uncharacterized protein</fullName>
    </submittedName>
</protein>
<comment type="caution">
    <text evidence="1">The sequence shown here is derived from an EMBL/GenBank/DDBJ whole genome shotgun (WGS) entry which is preliminary data.</text>
</comment>
<gene>
    <name evidence="1" type="ORF">N8T08_005201</name>
</gene>
<accession>A0ACC3BFL5</accession>
<evidence type="ECO:0000313" key="1">
    <source>
        <dbReference type="EMBL" id="KAK1149649.1"/>
    </source>
</evidence>
<reference evidence="1 2" key="1">
    <citation type="journal article" date="2023" name="ACS Omega">
        <title>Identification of the Neoaspergillic Acid Biosynthesis Gene Cluster by Establishing an In Vitro CRISPR-Ribonucleoprotein Genetic System in Aspergillus melleus.</title>
        <authorList>
            <person name="Yuan B."/>
            <person name="Grau M.F."/>
            <person name="Murata R.M."/>
            <person name="Torok T."/>
            <person name="Venkateswaran K."/>
            <person name="Stajich J.E."/>
            <person name="Wang C.C.C."/>
        </authorList>
    </citation>
    <scope>NUCLEOTIDE SEQUENCE [LARGE SCALE GENOMIC DNA]</scope>
    <source>
        <strain evidence="1 2">IMV 1140</strain>
    </source>
</reference>